<evidence type="ECO:0000313" key="6">
    <source>
        <dbReference type="Proteomes" id="UP000547973"/>
    </source>
</evidence>
<keyword evidence="1" id="KW-0805">Transcription regulation</keyword>
<dbReference type="CDD" id="cd04770">
    <property type="entry name" value="HTH_HMRTR"/>
    <property type="match status" value="1"/>
</dbReference>
<protein>
    <submittedName>
        <fullName evidence="5">DNA-binding transcriptional MerR regulator</fullName>
    </submittedName>
</protein>
<name>A0A7Y9Z9T8_9MICO</name>
<dbReference type="RefSeq" id="WP_083971444.1">
    <property type="nucleotide sequence ID" value="NZ_BBRC01000004.1"/>
</dbReference>
<dbReference type="OrthoDB" id="5242095at2"/>
<dbReference type="InterPro" id="IPR047057">
    <property type="entry name" value="MerR_fam"/>
</dbReference>
<evidence type="ECO:0000313" key="5">
    <source>
        <dbReference type="EMBL" id="NYI40150.1"/>
    </source>
</evidence>
<dbReference type="InterPro" id="IPR009061">
    <property type="entry name" value="DNA-bd_dom_put_sf"/>
</dbReference>
<comment type="caution">
    <text evidence="5">The sequence shown here is derived from an EMBL/GenBank/DDBJ whole genome shotgun (WGS) entry which is preliminary data.</text>
</comment>
<gene>
    <name evidence="5" type="ORF">BKA03_000269</name>
</gene>
<dbReference type="SMART" id="SM00422">
    <property type="entry name" value="HTH_MERR"/>
    <property type="match status" value="1"/>
</dbReference>
<dbReference type="PROSITE" id="PS50937">
    <property type="entry name" value="HTH_MERR_2"/>
    <property type="match status" value="1"/>
</dbReference>
<dbReference type="EMBL" id="JACBZO010000001">
    <property type="protein sequence ID" value="NYI40150.1"/>
    <property type="molecule type" value="Genomic_DNA"/>
</dbReference>
<sequence length="155" mass="16770">MRIGELADQAGLTSKTIRYYESIGLMSEPYRHANGYRDYDDEAVDRLRFIRDSQAAGLTLAEVSEIVGMKAAGESTCGHTRSLLARHIAEVDTQIERLLATRAELTAMAERADALDPASCTDPARCQVIAANTAAAHAAAHPVPHPAHRHLLPLA</sequence>
<keyword evidence="6" id="KW-1185">Reference proteome</keyword>
<dbReference type="PANTHER" id="PTHR30204">
    <property type="entry name" value="REDOX-CYCLING DRUG-SENSING TRANSCRIPTIONAL ACTIVATOR SOXR"/>
    <property type="match status" value="1"/>
</dbReference>
<dbReference type="GO" id="GO:0003677">
    <property type="term" value="F:DNA binding"/>
    <property type="evidence" value="ECO:0007669"/>
    <property type="project" value="UniProtKB-KW"/>
</dbReference>
<dbReference type="GO" id="GO:0003700">
    <property type="term" value="F:DNA-binding transcription factor activity"/>
    <property type="evidence" value="ECO:0007669"/>
    <property type="project" value="InterPro"/>
</dbReference>
<dbReference type="PROSITE" id="PS00552">
    <property type="entry name" value="HTH_MERR_1"/>
    <property type="match status" value="1"/>
</dbReference>
<dbReference type="PRINTS" id="PR00040">
    <property type="entry name" value="HTHMERR"/>
</dbReference>
<proteinExistence type="predicted"/>
<reference evidence="5 6" key="1">
    <citation type="submission" date="2020-07" db="EMBL/GenBank/DDBJ databases">
        <title>Sequencing the genomes of 1000 actinobacteria strains.</title>
        <authorList>
            <person name="Klenk H.-P."/>
        </authorList>
    </citation>
    <scope>NUCLEOTIDE SEQUENCE [LARGE SCALE GENOMIC DNA]</scope>
    <source>
        <strain evidence="5 6">DSM 19970</strain>
    </source>
</reference>
<evidence type="ECO:0000256" key="1">
    <source>
        <dbReference type="ARBA" id="ARBA00023015"/>
    </source>
</evidence>
<organism evidence="5 6">
    <name type="scientific">Demequina lutea</name>
    <dbReference type="NCBI Taxonomy" id="431489"/>
    <lineage>
        <taxon>Bacteria</taxon>
        <taxon>Bacillati</taxon>
        <taxon>Actinomycetota</taxon>
        <taxon>Actinomycetes</taxon>
        <taxon>Micrococcales</taxon>
        <taxon>Demequinaceae</taxon>
        <taxon>Demequina</taxon>
    </lineage>
</organism>
<keyword evidence="2 5" id="KW-0238">DNA-binding</keyword>
<keyword evidence="3" id="KW-0804">Transcription</keyword>
<dbReference type="Gene3D" id="1.10.1660.10">
    <property type="match status" value="1"/>
</dbReference>
<feature type="domain" description="HTH merR-type" evidence="4">
    <location>
        <begin position="1"/>
        <end position="69"/>
    </location>
</feature>
<dbReference type="InterPro" id="IPR000551">
    <property type="entry name" value="MerR-type_HTH_dom"/>
</dbReference>
<dbReference type="SUPFAM" id="SSF46955">
    <property type="entry name" value="Putative DNA-binding domain"/>
    <property type="match status" value="1"/>
</dbReference>
<evidence type="ECO:0000256" key="3">
    <source>
        <dbReference type="ARBA" id="ARBA00023163"/>
    </source>
</evidence>
<evidence type="ECO:0000259" key="4">
    <source>
        <dbReference type="PROSITE" id="PS50937"/>
    </source>
</evidence>
<evidence type="ECO:0000256" key="2">
    <source>
        <dbReference type="ARBA" id="ARBA00023125"/>
    </source>
</evidence>
<dbReference type="PANTHER" id="PTHR30204:SF94">
    <property type="entry name" value="HEAVY METAL-DEPENDENT TRANSCRIPTIONAL REGULATOR HI_0293-RELATED"/>
    <property type="match status" value="1"/>
</dbReference>
<accession>A0A7Y9Z9T8</accession>
<dbReference type="AlphaFoldDB" id="A0A7Y9Z9T8"/>
<dbReference type="Pfam" id="PF13411">
    <property type="entry name" value="MerR_1"/>
    <property type="match status" value="1"/>
</dbReference>
<dbReference type="Proteomes" id="UP000547973">
    <property type="component" value="Unassembled WGS sequence"/>
</dbReference>